<organism evidence="1 2">
    <name type="scientific">Thalassotalea euphylliae</name>
    <dbReference type="NCBI Taxonomy" id="1655234"/>
    <lineage>
        <taxon>Bacteria</taxon>
        <taxon>Pseudomonadati</taxon>
        <taxon>Pseudomonadota</taxon>
        <taxon>Gammaproteobacteria</taxon>
        <taxon>Alteromonadales</taxon>
        <taxon>Colwelliaceae</taxon>
        <taxon>Thalassotalea</taxon>
    </lineage>
</organism>
<dbReference type="OrthoDB" id="8914001at2"/>
<sequence length="789" mass="89565">MNSNLKYQFLEDIKPEDILEEHDDLLLENAKLLQVTDEKLAIVGTVLHYHAKITGAKANETVLQKGSIDLRDIWVPGAAGWQHPVPILVYPDYAKALVEIIDIYANRAKHTPTFVKTGVMSQVNVAAQFIEYMCLHGHLVLNGVNQKQIDKMKVTLKEGGIPATLALHERVNSFVDLLIENDELEPFLIKDGNTENSKVTSIRVPKIAQCIGAVSLENQVPTSVYQKVTEHLKSKGVKFSARLASKGAPAPSQPAVKSLNNWFGTWNRFAKLDNEDRMQFIPFPNPNQLSKKLGKVAGRTKNLDLEHVVDLLGGSHLWVYEYSSKIISLVNEITSLKNQYLDEGLRHRTLTEGRFPEFLVSSKKVKELEKLLGIEIHKSSLTASDKDSEAFSVTEVITLLMTACYVILQTYNARRQAEIQHPLIGITEEFFRCKDKKFNWYQACFYNEKNGERRWYTTNNGSTKAIQCLIKLKKAWGAVDVDGLFNVPTFRIDEQGNFKHYKYHFNKGKDSKITGNAFLKMMLGDAEVDMKSHPFRRIYAVIYHYQYKNADLLALCHQLGHVDPEETTVYVTEPAAREAHEQLHHKTKLTRNEKAESTIAIKEENKALDKIIAEVGVETTAKDILALLMGTEEMAGKYTSYLKKVYRVLQKSVRFNNYTKDKYGKDFSELHDEEKSNEMAQVLDARGHKHKPKPHATCHKKEGEAKKHKAPCEPSVCKGCAYQEVKRTQLNIMKEDLIALKAVQADYLTLPVERMRAKEQSVNLAILIESHERTMERSKSIFKGGQPNG</sequence>
<evidence type="ECO:0000313" key="2">
    <source>
        <dbReference type="Proteomes" id="UP000256999"/>
    </source>
</evidence>
<dbReference type="SUPFAM" id="SSF56349">
    <property type="entry name" value="DNA breaking-rejoining enzymes"/>
    <property type="match status" value="1"/>
</dbReference>
<gene>
    <name evidence="1" type="ORF">DXX92_16310</name>
</gene>
<dbReference type="GO" id="GO:0003677">
    <property type="term" value="F:DNA binding"/>
    <property type="evidence" value="ECO:0007669"/>
    <property type="project" value="InterPro"/>
</dbReference>
<evidence type="ECO:0000313" key="1">
    <source>
        <dbReference type="EMBL" id="REL36751.1"/>
    </source>
</evidence>
<dbReference type="RefSeq" id="WP_116001582.1">
    <property type="nucleotide sequence ID" value="NZ_QUOV01000001.1"/>
</dbReference>
<protein>
    <recommendedName>
        <fullName evidence="3">Tyr recombinase domain-containing protein</fullName>
    </recommendedName>
</protein>
<reference evidence="1 2" key="1">
    <citation type="submission" date="2018-08" db="EMBL/GenBank/DDBJ databases">
        <title>Thalassotalea euphylliae genome.</title>
        <authorList>
            <person name="Summers S."/>
            <person name="Rice S.A."/>
            <person name="Freckelton M.L."/>
            <person name="Nedved B.T."/>
            <person name="Hadfield M.G."/>
        </authorList>
    </citation>
    <scope>NUCLEOTIDE SEQUENCE [LARGE SCALE GENOMIC DNA]</scope>
    <source>
        <strain evidence="1 2">H2</strain>
    </source>
</reference>
<dbReference type="Proteomes" id="UP000256999">
    <property type="component" value="Unassembled WGS sequence"/>
</dbReference>
<dbReference type="AlphaFoldDB" id="A0A3E0UIJ7"/>
<dbReference type="InterPro" id="IPR011010">
    <property type="entry name" value="DNA_brk_join_enz"/>
</dbReference>
<name>A0A3E0UIJ7_9GAMM</name>
<proteinExistence type="predicted"/>
<accession>A0A3E0UIJ7</accession>
<dbReference type="EMBL" id="QUOV01000001">
    <property type="protein sequence ID" value="REL36751.1"/>
    <property type="molecule type" value="Genomic_DNA"/>
</dbReference>
<comment type="caution">
    <text evidence="1">The sequence shown here is derived from an EMBL/GenBank/DDBJ whole genome shotgun (WGS) entry which is preliminary data.</text>
</comment>
<evidence type="ECO:0008006" key="3">
    <source>
        <dbReference type="Google" id="ProtNLM"/>
    </source>
</evidence>